<gene>
    <name evidence="1" type="ORF">WJX84_010101</name>
</gene>
<dbReference type="AlphaFoldDB" id="A0AAW1TKI8"/>
<protein>
    <submittedName>
        <fullName evidence="1">Uncharacterized protein</fullName>
    </submittedName>
</protein>
<evidence type="ECO:0000313" key="2">
    <source>
        <dbReference type="Proteomes" id="UP001485043"/>
    </source>
</evidence>
<comment type="caution">
    <text evidence="1">The sequence shown here is derived from an EMBL/GenBank/DDBJ whole genome shotgun (WGS) entry which is preliminary data.</text>
</comment>
<name>A0AAW1TKI8_9CHLO</name>
<keyword evidence="2" id="KW-1185">Reference proteome</keyword>
<dbReference type="EMBL" id="JALJOV010000003">
    <property type="protein sequence ID" value="KAK9869008.1"/>
    <property type="molecule type" value="Genomic_DNA"/>
</dbReference>
<organism evidence="1 2">
    <name type="scientific">Apatococcus fuscideae</name>
    <dbReference type="NCBI Taxonomy" id="2026836"/>
    <lineage>
        <taxon>Eukaryota</taxon>
        <taxon>Viridiplantae</taxon>
        <taxon>Chlorophyta</taxon>
        <taxon>core chlorophytes</taxon>
        <taxon>Trebouxiophyceae</taxon>
        <taxon>Chlorellales</taxon>
        <taxon>Chlorellaceae</taxon>
        <taxon>Apatococcus</taxon>
    </lineage>
</organism>
<dbReference type="Proteomes" id="UP001485043">
    <property type="component" value="Unassembled WGS sequence"/>
</dbReference>
<accession>A0AAW1TKI8</accession>
<sequence>MDLIQQVKNFEATKEHVCCRKVPFAAESCSVLQHKAALQALSNQKQPSYASTLRLVNHRCTKFPLQPPSNMHLAPGYIRNEMGGFFTS</sequence>
<proteinExistence type="predicted"/>
<evidence type="ECO:0000313" key="1">
    <source>
        <dbReference type="EMBL" id="KAK9869008.1"/>
    </source>
</evidence>
<reference evidence="1 2" key="1">
    <citation type="journal article" date="2024" name="Nat. Commun.">
        <title>Phylogenomics reveals the evolutionary origins of lichenization in chlorophyte algae.</title>
        <authorList>
            <person name="Puginier C."/>
            <person name="Libourel C."/>
            <person name="Otte J."/>
            <person name="Skaloud P."/>
            <person name="Haon M."/>
            <person name="Grisel S."/>
            <person name="Petersen M."/>
            <person name="Berrin J.G."/>
            <person name="Delaux P.M."/>
            <person name="Dal Grande F."/>
            <person name="Keller J."/>
        </authorList>
    </citation>
    <scope>NUCLEOTIDE SEQUENCE [LARGE SCALE GENOMIC DNA]</scope>
    <source>
        <strain evidence="1 2">SAG 2523</strain>
    </source>
</reference>